<dbReference type="Pfam" id="PF00561">
    <property type="entry name" value="Abhydrolase_1"/>
    <property type="match status" value="1"/>
</dbReference>
<dbReference type="PANTHER" id="PTHR38797">
    <property type="entry name" value="NUCLEAR PORE COMPLEX PROTEIN NUP85-RELATED"/>
    <property type="match status" value="1"/>
</dbReference>
<name>A0A8H4GFH6_9EURO</name>
<dbReference type="AlphaFoldDB" id="A0A8H4GFH6"/>
<dbReference type="InterPro" id="IPR000073">
    <property type="entry name" value="AB_hydrolase_1"/>
</dbReference>
<organism evidence="2 3">
    <name type="scientific">Aspergillus fumigatiaffinis</name>
    <dbReference type="NCBI Taxonomy" id="340414"/>
    <lineage>
        <taxon>Eukaryota</taxon>
        <taxon>Fungi</taxon>
        <taxon>Dikarya</taxon>
        <taxon>Ascomycota</taxon>
        <taxon>Pezizomycotina</taxon>
        <taxon>Eurotiomycetes</taxon>
        <taxon>Eurotiomycetidae</taxon>
        <taxon>Eurotiales</taxon>
        <taxon>Aspergillaceae</taxon>
        <taxon>Aspergillus</taxon>
        <taxon>Aspergillus subgen. Fumigati</taxon>
    </lineage>
</organism>
<evidence type="ECO:0000313" key="2">
    <source>
        <dbReference type="EMBL" id="KAF4228093.1"/>
    </source>
</evidence>
<dbReference type="SUPFAM" id="SSF53474">
    <property type="entry name" value="alpha/beta-Hydrolases"/>
    <property type="match status" value="1"/>
</dbReference>
<dbReference type="PANTHER" id="PTHR38797:SF4">
    <property type="entry name" value="NUCLEAR PORE COMPLEX PROTEIN NUP85"/>
    <property type="match status" value="1"/>
</dbReference>
<feature type="domain" description="AB hydrolase-1" evidence="1">
    <location>
        <begin position="304"/>
        <end position="544"/>
    </location>
</feature>
<dbReference type="InterPro" id="IPR053204">
    <property type="entry name" value="Oxopyrrolidines_Biosynth-assoc"/>
</dbReference>
<dbReference type="Pfam" id="PF12311">
    <property type="entry name" value="DUF3632"/>
    <property type="match status" value="1"/>
</dbReference>
<reference evidence="2" key="2">
    <citation type="submission" date="2020-04" db="EMBL/GenBank/DDBJ databases">
        <authorList>
            <person name="Santos R.A.C."/>
            <person name="Steenwyk J.L."/>
            <person name="Rivero-Menendez O."/>
            <person name="Mead M.E."/>
            <person name="Silva L.P."/>
            <person name="Bastos R.W."/>
            <person name="Alastruey-Izquierdo A."/>
            <person name="Goldman G.H."/>
            <person name="Rokas A."/>
        </authorList>
    </citation>
    <scope>NUCLEOTIDE SEQUENCE</scope>
    <source>
        <strain evidence="2">CNM-CM6805</strain>
    </source>
</reference>
<protein>
    <recommendedName>
        <fullName evidence="1">AB hydrolase-1 domain-containing protein</fullName>
    </recommendedName>
</protein>
<accession>A0A8H4GFH6</accession>
<keyword evidence="3" id="KW-1185">Reference proteome</keyword>
<proteinExistence type="predicted"/>
<dbReference type="Gene3D" id="3.40.50.1820">
    <property type="entry name" value="alpha/beta hydrolase"/>
    <property type="match status" value="1"/>
</dbReference>
<gene>
    <name evidence="2" type="ORF">CNMCM6805_002324</name>
</gene>
<reference evidence="2" key="1">
    <citation type="journal article" date="2020" name="bioRxiv">
        <title>Genomic and phenotypic heterogeneity of clinical isolates of the human pathogens Aspergillus fumigatus, Aspergillus lentulus and Aspergillus fumigatiaffinis.</title>
        <authorList>
            <person name="dos Santos R.A.C."/>
            <person name="Steenwyk J.L."/>
            <person name="Rivero-Menendez O."/>
            <person name="Mead M.E."/>
            <person name="Silva L.P."/>
            <person name="Bastos R.W."/>
            <person name="Alastruey-Izquierdo A."/>
            <person name="Goldman G.H."/>
            <person name="Rokas A."/>
        </authorList>
    </citation>
    <scope>NUCLEOTIDE SEQUENCE</scope>
    <source>
        <strain evidence="2">CNM-CM6805</strain>
    </source>
</reference>
<dbReference type="EMBL" id="JAAAPX010000159">
    <property type="protein sequence ID" value="KAF4228093.1"/>
    <property type="molecule type" value="Genomic_DNA"/>
</dbReference>
<dbReference type="OrthoDB" id="19657at2759"/>
<sequence length="561" mass="62920">MSSLHLELKDDDPWFIEEKIFKILRDYLQDPAASPAAAAQALDRLFPANRPDEDQPAGEPREDPGSFLWHFWGVVHGVAQQIPYTAPEQDRLAELIKALKGLSSQTKTVHLASWGHTFDLWGDLPLLGPTFREMYDCMVSLNDKEEREHWQSLNAYAARLTRDGSADLILFAKYAIEGTLEEGLEHGLADNDPGSILESRIAVAAEWVIHCGQRLVAEEDEGIAQEIIAHPAYETVDWKLPPTTSGRALVAQNRRGGPINLNYEIHGTGPVKLVEKYDANANQWIMGLNAVLKDWKRQTKYFGHLNGSKYSCLVFDNRGVGQSDKPTCFYSTSEMARDVVDLVSSLGWIDLKAPATRSIHVIGASMGGMIAQEVAMLIPDRLASLTLCCTAPRLVRTTPFFENLQQRASMFIPRHVDVEIDRIAATLFASEFLAQPDTEKEDPALNYPTKRDRFAAGHLRKKADTESYTPKGFLLQVTACYFHHKSAEQLRALGDAVGRERIFVLHGTEDRMLTFRHGELLKEEIGEGITWKVFEGAGHMLGWETEHEVNQSIQELVDQFS</sequence>
<dbReference type="Proteomes" id="UP000653565">
    <property type="component" value="Unassembled WGS sequence"/>
</dbReference>
<comment type="caution">
    <text evidence="2">The sequence shown here is derived from an EMBL/GenBank/DDBJ whole genome shotgun (WGS) entry which is preliminary data.</text>
</comment>
<dbReference type="InterPro" id="IPR029058">
    <property type="entry name" value="AB_hydrolase_fold"/>
</dbReference>
<evidence type="ECO:0000259" key="1">
    <source>
        <dbReference type="Pfam" id="PF00561"/>
    </source>
</evidence>
<evidence type="ECO:0000313" key="3">
    <source>
        <dbReference type="Proteomes" id="UP000653565"/>
    </source>
</evidence>
<dbReference type="InterPro" id="IPR022085">
    <property type="entry name" value="OpdG"/>
</dbReference>